<dbReference type="PANTHER" id="PTHR34299">
    <property type="entry name" value="DIACYLGLYCEROL KINASE"/>
    <property type="match status" value="1"/>
</dbReference>
<evidence type="ECO:0000313" key="21">
    <source>
        <dbReference type="Proteomes" id="UP000183192"/>
    </source>
</evidence>
<keyword evidence="10 19" id="KW-1133">Transmembrane helix</keyword>
<evidence type="ECO:0000256" key="11">
    <source>
        <dbReference type="ARBA" id="ARBA00023098"/>
    </source>
</evidence>
<reference evidence="20 21" key="1">
    <citation type="journal article" date="2016" name="Environ. Microbiol.">
        <title>Genomic resolution of a cold subsurface aquifer community provides metabolic insights for novel microbes adapted to high CO concentrations.</title>
        <authorList>
            <person name="Probst A.J."/>
            <person name="Castelle C.J."/>
            <person name="Singh A."/>
            <person name="Brown C.T."/>
            <person name="Anantharaman K."/>
            <person name="Sharon I."/>
            <person name="Hug L.A."/>
            <person name="Burstein D."/>
            <person name="Emerson J.B."/>
            <person name="Thomas B.C."/>
            <person name="Banfield J.F."/>
        </authorList>
    </citation>
    <scope>NUCLEOTIDE SEQUENCE [LARGE SCALE GENOMIC DNA]</scope>
    <source>
        <strain evidence="20">CG1_02_37_44</strain>
    </source>
</reference>
<feature type="transmembrane region" description="Helical" evidence="19">
    <location>
        <begin position="93"/>
        <end position="118"/>
    </location>
</feature>
<evidence type="ECO:0000256" key="7">
    <source>
        <dbReference type="ARBA" id="ARBA00022741"/>
    </source>
</evidence>
<feature type="transmembrane region" description="Helical" evidence="19">
    <location>
        <begin position="53"/>
        <end position="72"/>
    </location>
</feature>
<keyword evidence="5" id="KW-0808">Transferase</keyword>
<evidence type="ECO:0000256" key="12">
    <source>
        <dbReference type="ARBA" id="ARBA00023136"/>
    </source>
</evidence>
<dbReference type="GO" id="GO:0008654">
    <property type="term" value="P:phospholipid biosynthetic process"/>
    <property type="evidence" value="ECO:0007669"/>
    <property type="project" value="UniProtKB-KW"/>
</dbReference>
<feature type="binding site" evidence="16">
    <location>
        <position position="6"/>
    </location>
    <ligand>
        <name>substrate</name>
    </ligand>
</feature>
<evidence type="ECO:0000256" key="9">
    <source>
        <dbReference type="ARBA" id="ARBA00022840"/>
    </source>
</evidence>
<evidence type="ECO:0000256" key="10">
    <source>
        <dbReference type="ARBA" id="ARBA00022989"/>
    </source>
</evidence>
<evidence type="ECO:0000313" key="20">
    <source>
        <dbReference type="EMBL" id="OIO06544.1"/>
    </source>
</evidence>
<evidence type="ECO:0000256" key="1">
    <source>
        <dbReference type="ARBA" id="ARBA00004651"/>
    </source>
</evidence>
<dbReference type="STRING" id="1805146.AUJ27_03920"/>
<keyword evidence="9 17" id="KW-0067">ATP-binding</keyword>
<evidence type="ECO:0008006" key="22">
    <source>
        <dbReference type="Google" id="ProtNLM"/>
    </source>
</evidence>
<comment type="similarity">
    <text evidence="2">Belongs to the bacterial diacylglycerol kinase family.</text>
</comment>
<dbReference type="EMBL" id="MNUU01000075">
    <property type="protein sequence ID" value="OIO06544.1"/>
    <property type="molecule type" value="Genomic_DNA"/>
</dbReference>
<dbReference type="Pfam" id="PF01219">
    <property type="entry name" value="DAGK_prokar"/>
    <property type="match status" value="1"/>
</dbReference>
<sequence length="123" mass="13987">MIKLSRLVKSFIYALRGLLKVIREEQNLKIQMTVGLIAIIIAFWLDISRMEWAFIITAIFLVILMEIINSAVERITDVLKPRINWYVKEIKDIAAAGVIVASIGAFIVGIIILGPYLIKKIIY</sequence>
<name>A0A1J4T4X9_9BACT</name>
<feature type="binding site" evidence="16">
    <location>
        <position position="66"/>
    </location>
    <ligand>
        <name>substrate</name>
    </ligand>
</feature>
<keyword evidence="11" id="KW-0443">Lipid metabolism</keyword>
<dbReference type="PANTHER" id="PTHR34299:SF1">
    <property type="entry name" value="DIACYLGLYCEROL KINASE"/>
    <property type="match status" value="1"/>
</dbReference>
<feature type="binding site" evidence="18">
    <location>
        <position position="25"/>
    </location>
    <ligand>
        <name>a divalent metal cation</name>
        <dbReference type="ChEBI" id="CHEBI:60240"/>
    </ligand>
</feature>
<comment type="subcellular location">
    <subcellularLocation>
        <location evidence="1">Cell membrane</location>
        <topology evidence="1">Multi-pass membrane protein</topology>
    </subcellularLocation>
</comment>
<feature type="binding site" evidence="18">
    <location>
        <position position="73"/>
    </location>
    <ligand>
        <name>a divalent metal cation</name>
        <dbReference type="ChEBI" id="CHEBI:60240"/>
    </ligand>
</feature>
<feature type="active site" description="Proton acceptor" evidence="15">
    <location>
        <position position="66"/>
    </location>
</feature>
<keyword evidence="18" id="KW-0460">Magnesium</keyword>
<keyword evidence="14" id="KW-1208">Phospholipid metabolism</keyword>
<keyword evidence="13" id="KW-0594">Phospholipid biosynthesis</keyword>
<dbReference type="GO" id="GO:0016301">
    <property type="term" value="F:kinase activity"/>
    <property type="evidence" value="ECO:0007669"/>
    <property type="project" value="UniProtKB-KW"/>
</dbReference>
<protein>
    <recommendedName>
        <fullName evidence="22">Diacylglycerol kinase</fullName>
    </recommendedName>
</protein>
<feature type="binding site" evidence="17">
    <location>
        <begin position="91"/>
        <end position="92"/>
    </location>
    <ligand>
        <name>ATP</name>
        <dbReference type="ChEBI" id="CHEBI:30616"/>
    </ligand>
</feature>
<feature type="binding site" evidence="17">
    <location>
        <position position="25"/>
    </location>
    <ligand>
        <name>ATP</name>
        <dbReference type="ChEBI" id="CHEBI:30616"/>
    </ligand>
</feature>
<accession>A0A1J4T4X9</accession>
<evidence type="ECO:0000256" key="19">
    <source>
        <dbReference type="SAM" id="Phobius"/>
    </source>
</evidence>
<dbReference type="InterPro" id="IPR000829">
    <property type="entry name" value="DAGK"/>
</dbReference>
<keyword evidence="7 17" id="KW-0547">Nucleotide-binding</keyword>
<evidence type="ECO:0000256" key="8">
    <source>
        <dbReference type="ARBA" id="ARBA00022777"/>
    </source>
</evidence>
<comment type="caution">
    <text evidence="20">The sequence shown here is derived from an EMBL/GenBank/DDBJ whole genome shotgun (WGS) entry which is preliminary data.</text>
</comment>
<evidence type="ECO:0000256" key="18">
    <source>
        <dbReference type="PIRSR" id="PIRSR600829-4"/>
    </source>
</evidence>
<keyword evidence="18" id="KW-0479">Metal-binding</keyword>
<evidence type="ECO:0000256" key="3">
    <source>
        <dbReference type="ARBA" id="ARBA00022475"/>
    </source>
</evidence>
<proteinExistence type="inferred from homology"/>
<evidence type="ECO:0000256" key="4">
    <source>
        <dbReference type="ARBA" id="ARBA00022516"/>
    </source>
</evidence>
<dbReference type="GO" id="GO:0005524">
    <property type="term" value="F:ATP binding"/>
    <property type="evidence" value="ECO:0007669"/>
    <property type="project" value="UniProtKB-KW"/>
</dbReference>
<gene>
    <name evidence="20" type="ORF">AUJ27_03920</name>
</gene>
<dbReference type="AlphaFoldDB" id="A0A1J4T4X9"/>
<evidence type="ECO:0000256" key="14">
    <source>
        <dbReference type="ARBA" id="ARBA00023264"/>
    </source>
</evidence>
<evidence type="ECO:0000256" key="17">
    <source>
        <dbReference type="PIRSR" id="PIRSR600829-3"/>
    </source>
</evidence>
<dbReference type="Gene3D" id="1.10.287.3610">
    <property type="match status" value="1"/>
</dbReference>
<keyword evidence="6 19" id="KW-0812">Transmembrane</keyword>
<keyword evidence="3" id="KW-1003">Cell membrane</keyword>
<evidence type="ECO:0000256" key="15">
    <source>
        <dbReference type="PIRSR" id="PIRSR600829-1"/>
    </source>
</evidence>
<dbReference type="CDD" id="cd14265">
    <property type="entry name" value="UDPK_IM_like"/>
    <property type="match status" value="1"/>
</dbReference>
<dbReference type="InterPro" id="IPR033717">
    <property type="entry name" value="UDPK"/>
</dbReference>
<keyword evidence="8" id="KW-0418">Kinase</keyword>
<keyword evidence="12 19" id="KW-0472">Membrane</keyword>
<feature type="transmembrane region" description="Helical" evidence="19">
    <location>
        <begin position="28"/>
        <end position="47"/>
    </location>
</feature>
<evidence type="ECO:0000256" key="13">
    <source>
        <dbReference type="ARBA" id="ARBA00023209"/>
    </source>
</evidence>
<feature type="binding site" evidence="17">
    <location>
        <position position="13"/>
    </location>
    <ligand>
        <name>ATP</name>
        <dbReference type="ChEBI" id="CHEBI:30616"/>
    </ligand>
</feature>
<evidence type="ECO:0000256" key="5">
    <source>
        <dbReference type="ARBA" id="ARBA00022679"/>
    </source>
</evidence>
<organism evidence="20 21">
    <name type="scientific">Candidatus Falkowbacteria bacterium CG1_02_37_44</name>
    <dbReference type="NCBI Taxonomy" id="1805146"/>
    <lineage>
        <taxon>Bacteria</taxon>
        <taxon>Candidatus Falkowiibacteriota</taxon>
    </lineage>
</organism>
<feature type="binding site" evidence="17">
    <location>
        <position position="73"/>
    </location>
    <ligand>
        <name>ATP</name>
        <dbReference type="ChEBI" id="CHEBI:30616"/>
    </ligand>
</feature>
<evidence type="ECO:0000256" key="6">
    <source>
        <dbReference type="ARBA" id="ARBA00022692"/>
    </source>
</evidence>
<keyword evidence="4" id="KW-0444">Lipid biosynthesis</keyword>
<dbReference type="Proteomes" id="UP000183192">
    <property type="component" value="Unassembled WGS sequence"/>
</dbReference>
<dbReference type="GO" id="GO:0005886">
    <property type="term" value="C:plasma membrane"/>
    <property type="evidence" value="ECO:0007669"/>
    <property type="project" value="UniProtKB-SubCell"/>
</dbReference>
<dbReference type="GO" id="GO:0046872">
    <property type="term" value="F:metal ion binding"/>
    <property type="evidence" value="ECO:0007669"/>
    <property type="project" value="UniProtKB-KW"/>
</dbReference>
<dbReference type="InterPro" id="IPR036945">
    <property type="entry name" value="DAGK_sf"/>
</dbReference>
<comment type="cofactor">
    <cofactor evidence="18">
        <name>Mg(2+)</name>
        <dbReference type="ChEBI" id="CHEBI:18420"/>
    </cofactor>
    <text evidence="18">Mn(2+), Zn(2+), Cd(2+) and Co(2+) support activity to lesser extents.</text>
</comment>
<evidence type="ECO:0000256" key="16">
    <source>
        <dbReference type="PIRSR" id="PIRSR600829-2"/>
    </source>
</evidence>
<evidence type="ECO:0000256" key="2">
    <source>
        <dbReference type="ARBA" id="ARBA00005967"/>
    </source>
</evidence>
<feature type="binding site" evidence="17">
    <location>
        <position position="6"/>
    </location>
    <ligand>
        <name>ATP</name>
        <dbReference type="ChEBI" id="CHEBI:30616"/>
    </ligand>
</feature>